<evidence type="ECO:0000313" key="3">
    <source>
        <dbReference type="Proteomes" id="UP001646157"/>
    </source>
</evidence>
<dbReference type="EMBL" id="JAFBDZ010000001">
    <property type="protein sequence ID" value="MBM7583699.1"/>
    <property type="molecule type" value="Genomic_DNA"/>
</dbReference>
<evidence type="ECO:0000313" key="2">
    <source>
        <dbReference type="EMBL" id="MBM7583699.1"/>
    </source>
</evidence>
<reference evidence="2 3" key="1">
    <citation type="submission" date="2021-01" db="EMBL/GenBank/DDBJ databases">
        <title>Genomic Encyclopedia of Type Strains, Phase IV (KMG-IV): sequencing the most valuable type-strain genomes for metagenomic binning, comparative biology and taxonomic classification.</title>
        <authorList>
            <person name="Goeker M."/>
        </authorList>
    </citation>
    <scope>NUCLEOTIDE SEQUENCE [LARGE SCALE GENOMIC DNA]</scope>
    <source>
        <strain evidence="2 3">DSM 24834</strain>
    </source>
</reference>
<keyword evidence="3" id="KW-1185">Reference proteome</keyword>
<feature type="transmembrane region" description="Helical" evidence="1">
    <location>
        <begin position="27"/>
        <end position="47"/>
    </location>
</feature>
<sequence>MSRYLFVFFTGNILLVIGIYFSTINVVVGTLMGILGGMLMGGSSIFLPSSKRIQNSKT</sequence>
<proteinExistence type="predicted"/>
<gene>
    <name evidence="2" type="ORF">JOC86_000236</name>
</gene>
<dbReference type="Proteomes" id="UP001646157">
    <property type="component" value="Unassembled WGS sequence"/>
</dbReference>
<keyword evidence="1" id="KW-0812">Transmembrane</keyword>
<organism evidence="2 3">
    <name type="scientific">Rossellomorea pakistanensis</name>
    <dbReference type="NCBI Taxonomy" id="992288"/>
    <lineage>
        <taxon>Bacteria</taxon>
        <taxon>Bacillati</taxon>
        <taxon>Bacillota</taxon>
        <taxon>Bacilli</taxon>
        <taxon>Bacillales</taxon>
        <taxon>Bacillaceae</taxon>
        <taxon>Rossellomorea</taxon>
    </lineage>
</organism>
<dbReference type="RefSeq" id="WP_205167944.1">
    <property type="nucleotide sequence ID" value="NZ_JAFBDZ010000001.1"/>
</dbReference>
<keyword evidence="1" id="KW-1133">Transmembrane helix</keyword>
<name>A0ABS2N7E9_9BACI</name>
<protein>
    <recommendedName>
        <fullName evidence="4">Copper transporter</fullName>
    </recommendedName>
</protein>
<feature type="transmembrane region" description="Helical" evidence="1">
    <location>
        <begin position="5"/>
        <end position="21"/>
    </location>
</feature>
<evidence type="ECO:0008006" key="4">
    <source>
        <dbReference type="Google" id="ProtNLM"/>
    </source>
</evidence>
<accession>A0ABS2N7E9</accession>
<keyword evidence="1" id="KW-0472">Membrane</keyword>
<evidence type="ECO:0000256" key="1">
    <source>
        <dbReference type="SAM" id="Phobius"/>
    </source>
</evidence>
<comment type="caution">
    <text evidence="2">The sequence shown here is derived from an EMBL/GenBank/DDBJ whole genome shotgun (WGS) entry which is preliminary data.</text>
</comment>